<sequence>MQSRIFDKMNQTLIKTWSCNKLSDRAKGQLKYQLWQDNDDQSFGIALSENESSGGFSTELIKVDQIILSLQKLYQSAKPFHAVALKGLFVGKSVNNASFLGAALVDQGVIRLHPQTARLLEVNDEYELWPISFDDVVQQSSSPFESSHDIKPASGKRGPKPKNQQSTQIDDSDALANVGDENAVHQEPI</sequence>
<proteinExistence type="predicted"/>
<dbReference type="AlphaFoldDB" id="A0A833PCY5"/>
<reference evidence="3" key="1">
    <citation type="journal article" date="2020" name="MBio">
        <title>Horizontal gene transfer to a defensive symbiont with a reduced genome amongst a multipartite beetle microbiome.</title>
        <authorList>
            <person name="Waterworth S.C."/>
            <person name="Florez L.V."/>
            <person name="Rees E.R."/>
            <person name="Hertweck C."/>
            <person name="Kaltenpoth M."/>
            <person name="Kwan J.C."/>
        </authorList>
    </citation>
    <scope>NUCLEOTIDE SEQUENCE [LARGE SCALE GENOMIC DNA]</scope>
</reference>
<protein>
    <submittedName>
        <fullName evidence="2">Uncharacterized protein</fullName>
    </submittedName>
</protein>
<comment type="caution">
    <text evidence="2">The sequence shown here is derived from an EMBL/GenBank/DDBJ whole genome shotgun (WGS) entry which is preliminary data.</text>
</comment>
<accession>A0A833PCY5</accession>
<gene>
    <name evidence="2" type="ORF">GAK29_01762</name>
</gene>
<name>A0A833PCY5_ACIBZ</name>
<evidence type="ECO:0000256" key="1">
    <source>
        <dbReference type="SAM" id="MobiDB-lite"/>
    </source>
</evidence>
<feature type="region of interest" description="Disordered" evidence="1">
    <location>
        <begin position="142"/>
        <end position="189"/>
    </location>
</feature>
<evidence type="ECO:0000313" key="2">
    <source>
        <dbReference type="EMBL" id="KAF1025699.1"/>
    </source>
</evidence>
<dbReference type="Proteomes" id="UP000490535">
    <property type="component" value="Unassembled WGS sequence"/>
</dbReference>
<dbReference type="EMBL" id="WNDP01000035">
    <property type="protein sequence ID" value="KAF1025699.1"/>
    <property type="molecule type" value="Genomic_DNA"/>
</dbReference>
<evidence type="ECO:0000313" key="3">
    <source>
        <dbReference type="Proteomes" id="UP000490535"/>
    </source>
</evidence>
<organism evidence="2 3">
    <name type="scientific">Acinetobacter bereziniae</name>
    <name type="common">Acinetobacter genomosp. 10</name>
    <dbReference type="NCBI Taxonomy" id="106648"/>
    <lineage>
        <taxon>Bacteria</taxon>
        <taxon>Pseudomonadati</taxon>
        <taxon>Pseudomonadota</taxon>
        <taxon>Gammaproteobacteria</taxon>
        <taxon>Moraxellales</taxon>
        <taxon>Moraxellaceae</taxon>
        <taxon>Acinetobacter</taxon>
    </lineage>
</organism>